<dbReference type="PANTHER" id="PTHR11177">
    <property type="entry name" value="CHITINASE"/>
    <property type="match status" value="1"/>
</dbReference>
<dbReference type="EMBL" id="QWIT01000164">
    <property type="protein sequence ID" value="RMZ29469.1"/>
    <property type="molecule type" value="Genomic_DNA"/>
</dbReference>
<evidence type="ECO:0000313" key="17">
    <source>
        <dbReference type="Proteomes" id="UP000281677"/>
    </source>
</evidence>
<dbReference type="GO" id="GO:0008061">
    <property type="term" value="F:chitin binding"/>
    <property type="evidence" value="ECO:0007669"/>
    <property type="project" value="UniProtKB-UniRule"/>
</dbReference>
<evidence type="ECO:0000256" key="5">
    <source>
        <dbReference type="ARBA" id="ARBA00022801"/>
    </source>
</evidence>
<proteinExistence type="inferred from homology"/>
<comment type="caution">
    <text evidence="11">Lacks conserved residue(s) required for the propagation of feature annotation.</text>
</comment>
<feature type="domain" description="Chitin-binding type-1" evidence="14">
    <location>
        <begin position="106"/>
        <end position="149"/>
    </location>
</feature>
<evidence type="ECO:0000313" key="16">
    <source>
        <dbReference type="EMBL" id="RMZ29469.1"/>
    </source>
</evidence>
<dbReference type="Pfam" id="PF00704">
    <property type="entry name" value="Glyco_hydro_18"/>
    <property type="match status" value="1"/>
</dbReference>
<dbReference type="SMART" id="SM00270">
    <property type="entry name" value="ChtBD1"/>
    <property type="match status" value="2"/>
</dbReference>
<organism evidence="16 17">
    <name type="scientific">Hortaea werneckii</name>
    <name type="common">Black yeast</name>
    <name type="synonym">Cladosporium werneckii</name>
    <dbReference type="NCBI Taxonomy" id="91943"/>
    <lineage>
        <taxon>Eukaryota</taxon>
        <taxon>Fungi</taxon>
        <taxon>Dikarya</taxon>
        <taxon>Ascomycota</taxon>
        <taxon>Pezizomycotina</taxon>
        <taxon>Dothideomycetes</taxon>
        <taxon>Dothideomycetidae</taxon>
        <taxon>Mycosphaerellales</taxon>
        <taxon>Teratosphaeriaceae</taxon>
        <taxon>Hortaea</taxon>
    </lineage>
</organism>
<keyword evidence="6" id="KW-0146">Chitin degradation</keyword>
<feature type="disulfide bond" evidence="11">
    <location>
        <begin position="143"/>
        <end position="147"/>
    </location>
</feature>
<feature type="domain" description="Chitin-binding type-1" evidence="14">
    <location>
        <begin position="67"/>
        <end position="105"/>
    </location>
</feature>
<dbReference type="OrthoDB" id="73875at2759"/>
<evidence type="ECO:0000256" key="11">
    <source>
        <dbReference type="PROSITE-ProRule" id="PRU00261"/>
    </source>
</evidence>
<evidence type="ECO:0000256" key="6">
    <source>
        <dbReference type="ARBA" id="ARBA00023024"/>
    </source>
</evidence>
<keyword evidence="8" id="KW-0119">Carbohydrate metabolism</keyword>
<evidence type="ECO:0000256" key="12">
    <source>
        <dbReference type="RuleBase" id="RU000489"/>
    </source>
</evidence>
<comment type="similarity">
    <text evidence="2">Belongs to the glycosyl hydrolase 18 family. Chitinase class V subfamily.</text>
</comment>
<feature type="compositionally biased region" description="Basic residues" evidence="13">
    <location>
        <begin position="1193"/>
        <end position="1214"/>
    </location>
</feature>
<dbReference type="PROSITE" id="PS00026">
    <property type="entry name" value="CHIT_BIND_I_1"/>
    <property type="match status" value="1"/>
</dbReference>
<comment type="caution">
    <text evidence="16">The sequence shown here is derived from an EMBL/GenBank/DDBJ whole genome shotgun (WGS) entry which is preliminary data.</text>
</comment>
<dbReference type="Proteomes" id="UP000281677">
    <property type="component" value="Unassembled WGS sequence"/>
</dbReference>
<dbReference type="Gene3D" id="3.30.60.10">
    <property type="entry name" value="Endochitinase-like"/>
    <property type="match status" value="1"/>
</dbReference>
<evidence type="ECO:0000256" key="10">
    <source>
        <dbReference type="ARBA" id="ARBA00023326"/>
    </source>
</evidence>
<evidence type="ECO:0000259" key="14">
    <source>
        <dbReference type="PROSITE" id="PS50941"/>
    </source>
</evidence>
<keyword evidence="10" id="KW-0624">Polysaccharide degradation</keyword>
<feature type="disulfide bond" evidence="11">
    <location>
        <begin position="81"/>
        <end position="95"/>
    </location>
</feature>
<evidence type="ECO:0000256" key="7">
    <source>
        <dbReference type="ARBA" id="ARBA00023157"/>
    </source>
</evidence>
<feature type="disulfide bond" evidence="11">
    <location>
        <begin position="99"/>
        <end position="103"/>
    </location>
</feature>
<dbReference type="PROSITE" id="PS51910">
    <property type="entry name" value="GH18_2"/>
    <property type="match status" value="1"/>
</dbReference>
<keyword evidence="7 11" id="KW-1015">Disulfide bond</keyword>
<dbReference type="VEuPathDB" id="FungiDB:BTJ68_11197"/>
<evidence type="ECO:0000256" key="2">
    <source>
        <dbReference type="ARBA" id="ARBA00008682"/>
    </source>
</evidence>
<dbReference type="PROSITE" id="PS50941">
    <property type="entry name" value="CHIT_BIND_I_2"/>
    <property type="match status" value="2"/>
</dbReference>
<dbReference type="PANTHER" id="PTHR11177:SF397">
    <property type="entry name" value="CHITINASE"/>
    <property type="match status" value="1"/>
</dbReference>
<sequence>MERPQLRKIPLWVLSLTLCAAALLYGLTSRGGAVLQKRSIAVQTRGDLDWNDLSRHSANTSLTRRDDYSCSASAPCSNGACCGASGYCGYGPKYCGGGCLSQCDATAECGKFASEPDKKCPLNVCCSQFGFCGTTEDFCDDKCQSNCEQHPTPPGGGTGKVFEKVIGYYESWSDRKLCHKVKPTDLPLDALTHVNYAFAYIDPDSYEVVTMDTSTPGSLFDDTTILKQIKPDLEVWVSIGGWTFSDDNTATQPVFGDIAESSSKRQQFANNLVHFMSQHGFDGVDLDWEYPGTPDRGGRERDTDNYVSLLKTLRETFDKSGGKYGITFTAPSSFWYLRWFNLPGMMKYADWMNFMTYDLHGTWDASNPIGSIVQGHTNLTEIKLATELLWRNDIAPEKVVLGFGFYGRSFTLADSSCSKPGCPFSGASNPGPCTATGGYLGFYEIREVLKSGAKPIHDEDAAVNYLVFDSDQWISYDDDVTFKQKVDWANKVGLGGSLIWASDLDDDKYSAHSALLGKKVESTSSLQSVPDLVRRSQALSLTESVKGRTGEQCFKYKGKCKNLNDNEALADACGPGNTVVGWDDAGCGKKNHHYGKPICCPTDGAPTSCRWRGDHTGGLGGDCSGQCHEGEINVAGIRSSWGGGFTNDGNTDKCRRGYKSFCCVAPDLKALTKDCSLTSCGGKCPSKKHAMFQYYDDCWFGNYKTYCCPDPAPISKCHWVGDGGDCTNAHCDTDELEVARDPYGDPRTERWACGWGRDKAACCKIGQIQLETKPATCSTDICDAIPGFCDSNEDDSTNFSRRSETESPEEALYKRGNKKSYRTGMGGPKNLIVTSVRYPGPSQLYNNLALKAIPFAFRITKEYCIGPAIKAIKVPLENPERIGLNGLDTEHILDRGTIAGSFVVSMFTGFLPTGKRAQLVPIGQSFFDRWNIMNPLLKKMPRIGSNNGPRPGTINARLMTCLGAFGFRQPFSLLEKGTNIAKGKLMKGDNMVGLTNIETLTIKLIQEDTHEAADRLLSTIRTGFAVFEYLKNPHVTAAWAAVNEQMRTQFLNIEQVTGLDNLVDWWDAWLADFSIYISLRGQRWAYDALGVSLSVLQQNNQAAVAAGLPVSKHTAMVMAQLGEFATSIKHMVAPALPEIPLLPAPGGSKRDLDSEEYGSVEDIWNLPPAEVDLEVWERSMSEVVIDRESAGPHLKRVSHGHAHAHAPRNGHGHS</sequence>
<dbReference type="Gene3D" id="3.20.20.80">
    <property type="entry name" value="Glycosidases"/>
    <property type="match status" value="1"/>
</dbReference>
<dbReference type="AlphaFoldDB" id="A0A3M7IV98"/>
<dbReference type="SUPFAM" id="SSF51445">
    <property type="entry name" value="(Trans)glycosidases"/>
    <property type="match status" value="1"/>
</dbReference>
<dbReference type="GO" id="GO:0008843">
    <property type="term" value="F:endochitinase activity"/>
    <property type="evidence" value="ECO:0007669"/>
    <property type="project" value="UniProtKB-EC"/>
</dbReference>
<gene>
    <name evidence="16" type="ORF">D0859_06450</name>
</gene>
<evidence type="ECO:0000259" key="15">
    <source>
        <dbReference type="PROSITE" id="PS51910"/>
    </source>
</evidence>
<feature type="domain" description="GH18" evidence="15">
    <location>
        <begin position="163"/>
        <end position="522"/>
    </location>
</feature>
<comment type="catalytic activity">
    <reaction evidence="1">
        <text>Random endo-hydrolysis of N-acetyl-beta-D-glucosaminide (1-&gt;4)-beta-linkages in chitin and chitodextrins.</text>
        <dbReference type="EC" id="3.2.1.14"/>
    </reaction>
</comment>
<dbReference type="EC" id="3.2.1.14" evidence="3"/>
<dbReference type="GO" id="GO:0006032">
    <property type="term" value="P:chitin catabolic process"/>
    <property type="evidence" value="ECO:0007669"/>
    <property type="project" value="UniProtKB-KW"/>
</dbReference>
<dbReference type="InterPro" id="IPR018371">
    <property type="entry name" value="Chitin-binding_1_CS"/>
</dbReference>
<name>A0A3M7IV98_HORWE</name>
<dbReference type="Gene3D" id="3.10.50.10">
    <property type="match status" value="1"/>
</dbReference>
<dbReference type="InterPro" id="IPR050314">
    <property type="entry name" value="Glycosyl_Hydrlase_18"/>
</dbReference>
<keyword evidence="5 12" id="KW-0378">Hydrolase</keyword>
<dbReference type="PROSITE" id="PS01095">
    <property type="entry name" value="GH18_1"/>
    <property type="match status" value="1"/>
</dbReference>
<keyword evidence="9 12" id="KW-0326">Glycosidase</keyword>
<dbReference type="InterPro" id="IPR001223">
    <property type="entry name" value="Glyco_hydro18_cat"/>
</dbReference>
<evidence type="ECO:0000256" key="9">
    <source>
        <dbReference type="ARBA" id="ARBA00023295"/>
    </source>
</evidence>
<dbReference type="CDD" id="cd00035">
    <property type="entry name" value="ChtBD1"/>
    <property type="match status" value="1"/>
</dbReference>
<dbReference type="SMART" id="SM00636">
    <property type="entry name" value="Glyco_18"/>
    <property type="match status" value="1"/>
</dbReference>
<dbReference type="GO" id="GO:0000272">
    <property type="term" value="P:polysaccharide catabolic process"/>
    <property type="evidence" value="ECO:0007669"/>
    <property type="project" value="UniProtKB-KW"/>
</dbReference>
<feature type="region of interest" description="Disordered" evidence="13">
    <location>
        <begin position="1190"/>
        <end position="1214"/>
    </location>
</feature>
<evidence type="ECO:0000256" key="13">
    <source>
        <dbReference type="SAM" id="MobiDB-lite"/>
    </source>
</evidence>
<keyword evidence="4 11" id="KW-0147">Chitin-binding</keyword>
<dbReference type="InterPro" id="IPR036861">
    <property type="entry name" value="Endochitinase-like_sf"/>
</dbReference>
<evidence type="ECO:0000256" key="4">
    <source>
        <dbReference type="ARBA" id="ARBA00022669"/>
    </source>
</evidence>
<dbReference type="FunFam" id="3.10.50.10:FF:000001">
    <property type="entry name" value="Chitinase 3-like 1"/>
    <property type="match status" value="1"/>
</dbReference>
<dbReference type="Pfam" id="PF00187">
    <property type="entry name" value="Chitin_bind_1"/>
    <property type="match status" value="1"/>
</dbReference>
<dbReference type="SUPFAM" id="SSF54556">
    <property type="entry name" value="Chitinase insertion domain"/>
    <property type="match status" value="1"/>
</dbReference>
<dbReference type="InterPro" id="IPR017853">
    <property type="entry name" value="GH"/>
</dbReference>
<feature type="disulfide bond" evidence="11">
    <location>
        <begin position="125"/>
        <end position="139"/>
    </location>
</feature>
<dbReference type="SUPFAM" id="SSF57016">
    <property type="entry name" value="Plant lectins/antimicrobial peptides"/>
    <property type="match status" value="2"/>
</dbReference>
<evidence type="ECO:0000256" key="8">
    <source>
        <dbReference type="ARBA" id="ARBA00023277"/>
    </source>
</evidence>
<feature type="disulfide bond" evidence="11">
    <location>
        <begin position="76"/>
        <end position="88"/>
    </location>
</feature>
<protein>
    <recommendedName>
        <fullName evidence="3">chitinase</fullName>
        <ecNumber evidence="3">3.2.1.14</ecNumber>
    </recommendedName>
</protein>
<feature type="disulfide bond" evidence="11">
    <location>
        <begin position="120"/>
        <end position="132"/>
    </location>
</feature>
<dbReference type="InterPro" id="IPR001002">
    <property type="entry name" value="Chitin-bd_1"/>
</dbReference>
<evidence type="ECO:0000256" key="3">
    <source>
        <dbReference type="ARBA" id="ARBA00012729"/>
    </source>
</evidence>
<evidence type="ECO:0000256" key="1">
    <source>
        <dbReference type="ARBA" id="ARBA00000822"/>
    </source>
</evidence>
<reference evidence="16 17" key="1">
    <citation type="journal article" date="2018" name="BMC Genomics">
        <title>Genomic evidence for intraspecific hybridization in a clonal and extremely halotolerant yeast.</title>
        <authorList>
            <person name="Gostincar C."/>
            <person name="Stajich J.E."/>
            <person name="Zupancic J."/>
            <person name="Zalar P."/>
            <person name="Gunde-Cimerman N."/>
        </authorList>
    </citation>
    <scope>NUCLEOTIDE SEQUENCE [LARGE SCALE GENOMIC DNA]</scope>
    <source>
        <strain evidence="16 17">EXF-120</strain>
    </source>
</reference>
<dbReference type="InterPro" id="IPR029070">
    <property type="entry name" value="Chitinase_insertion_sf"/>
</dbReference>
<dbReference type="InterPro" id="IPR001579">
    <property type="entry name" value="Glyco_hydro_18_chit_AS"/>
</dbReference>
<dbReference type="InterPro" id="IPR011583">
    <property type="entry name" value="Chitinase_II/V-like_cat"/>
</dbReference>
<accession>A0A3M7IV98</accession>